<proteinExistence type="predicted"/>
<accession>A0ABW2CCP3</accession>
<dbReference type="RefSeq" id="WP_160823834.1">
    <property type="nucleotide sequence ID" value="NZ_JBHSXS010000002.1"/>
</dbReference>
<dbReference type="EMBL" id="JBHSXS010000002">
    <property type="protein sequence ID" value="MFC6879147.1"/>
    <property type="molecule type" value="Genomic_DNA"/>
</dbReference>
<dbReference type="PANTHER" id="PTHR10039">
    <property type="entry name" value="AMELOGENIN"/>
    <property type="match status" value="1"/>
</dbReference>
<dbReference type="SUPFAM" id="SSF52540">
    <property type="entry name" value="P-loop containing nucleoside triphosphate hydrolases"/>
    <property type="match status" value="2"/>
</dbReference>
<dbReference type="SMART" id="SM00382">
    <property type="entry name" value="AAA"/>
    <property type="match status" value="1"/>
</dbReference>
<sequence>MTSRMDLAELLFEEVVRGALDHGFVERAWLADLVQAHLDDPGCRFVLLQGGPGTGKTSFAAWLARRYELSPRYFVRRDSTGTLAAGDARSVLLRVGHQLAALAPGVMGREVTAEVEQRVGEVAPDGTVIGVRIGLLQASPFRGTALRVAQSAGRVDGSVVGVQIDRLVTDPRLRDLGDLQYLALLDPALELARREPGSRIVLLLDAVDEVGHRPGGAGEDVLDWLARCPRLPGNVRVVITSRPGERLRGLRTRQREWLREETITDSAERVAGDLRAYTSAALDDPAVAAVLSAHPAGPARLARRIVERADGNFLYLVLWVQALRRAVAEGDDRRLAALTDFTALPSGLTGIYECFLTLVHDAVRLANGPGWRRVWREAHRPLLGALAVARGPLTLAGLARAAGLSPDDPLLPEALGDLAEFLIKEGGGLRLCHASLGEFLTEPPAPDERPPWYVNPFQSNLDLARRYVDAFGTSWQDCDDGYALANTASHGVRAVEEARTDAERSRAAGLVASLLSDPSYGLAKAARLGTEEMLLDYVAAHAALDRAAPEHREALVRGLASAVAARAAATDEHLPDVLHSVLGYHGRAGRLNEAVLVHLTDAATVGEYVADPRKLMLTTLGFAHGNATRLRRLGDEAGVRKARDILERAVSSTERLGADLAGDASVDGLLSSICYDLAYVHYLYGETAAADGLFRRSAEAADRAGNATGAYISRLVALRMNLFAGTVGAARFRADVEEARTYFAERAEGPHARRWAMNVHQYLIDLAVETGDAALAGAELEALEEDEWLARLGRDDLLRIARARVAFTRGDHERAAALYGEHLAGELTGDPSGKEELARDLLHYGRALAALGRAAEARRAWAQGLRCPDHTANGPWKHRIERELSAP</sequence>
<organism evidence="2 3">
    <name type="scientific">Actinomadura yumaensis</name>
    <dbReference type="NCBI Taxonomy" id="111807"/>
    <lineage>
        <taxon>Bacteria</taxon>
        <taxon>Bacillati</taxon>
        <taxon>Actinomycetota</taxon>
        <taxon>Actinomycetes</taxon>
        <taxon>Streptosporangiales</taxon>
        <taxon>Thermomonosporaceae</taxon>
        <taxon>Actinomadura</taxon>
    </lineage>
</organism>
<name>A0ABW2CCP3_9ACTN</name>
<reference evidence="3" key="1">
    <citation type="journal article" date="2019" name="Int. J. Syst. Evol. Microbiol.">
        <title>The Global Catalogue of Microorganisms (GCM) 10K type strain sequencing project: providing services to taxonomists for standard genome sequencing and annotation.</title>
        <authorList>
            <consortium name="The Broad Institute Genomics Platform"/>
            <consortium name="The Broad Institute Genome Sequencing Center for Infectious Disease"/>
            <person name="Wu L."/>
            <person name="Ma J."/>
        </authorList>
    </citation>
    <scope>NUCLEOTIDE SEQUENCE [LARGE SCALE GENOMIC DNA]</scope>
    <source>
        <strain evidence="3">JCM 3369</strain>
    </source>
</reference>
<keyword evidence="3" id="KW-1185">Reference proteome</keyword>
<evidence type="ECO:0000259" key="1">
    <source>
        <dbReference type="SMART" id="SM00382"/>
    </source>
</evidence>
<dbReference type="InterPro" id="IPR027417">
    <property type="entry name" value="P-loop_NTPase"/>
</dbReference>
<evidence type="ECO:0000313" key="3">
    <source>
        <dbReference type="Proteomes" id="UP001596380"/>
    </source>
</evidence>
<gene>
    <name evidence="2" type="ORF">ACFQKB_05135</name>
</gene>
<dbReference type="Proteomes" id="UP001596380">
    <property type="component" value="Unassembled WGS sequence"/>
</dbReference>
<dbReference type="Gene3D" id="3.40.50.300">
    <property type="entry name" value="P-loop containing nucleotide triphosphate hydrolases"/>
    <property type="match status" value="1"/>
</dbReference>
<protein>
    <recommendedName>
        <fullName evidence="1">AAA+ ATPase domain-containing protein</fullName>
    </recommendedName>
</protein>
<feature type="domain" description="AAA+ ATPase" evidence="1">
    <location>
        <begin position="42"/>
        <end position="262"/>
    </location>
</feature>
<dbReference type="InterPro" id="IPR003593">
    <property type="entry name" value="AAA+_ATPase"/>
</dbReference>
<comment type="caution">
    <text evidence="2">The sequence shown here is derived from an EMBL/GenBank/DDBJ whole genome shotgun (WGS) entry which is preliminary data.</text>
</comment>
<dbReference type="PANTHER" id="PTHR10039:SF14">
    <property type="entry name" value="NACHT DOMAIN-CONTAINING PROTEIN"/>
    <property type="match status" value="1"/>
</dbReference>
<evidence type="ECO:0000313" key="2">
    <source>
        <dbReference type="EMBL" id="MFC6879147.1"/>
    </source>
</evidence>